<organism evidence="2 3">
    <name type="scientific">Discostella pseudostelligera</name>
    <dbReference type="NCBI Taxonomy" id="259834"/>
    <lineage>
        <taxon>Eukaryota</taxon>
        <taxon>Sar</taxon>
        <taxon>Stramenopiles</taxon>
        <taxon>Ochrophyta</taxon>
        <taxon>Bacillariophyta</taxon>
        <taxon>Coscinodiscophyceae</taxon>
        <taxon>Thalassiosirophycidae</taxon>
        <taxon>Stephanodiscales</taxon>
        <taxon>Stephanodiscaceae</taxon>
        <taxon>Discostella</taxon>
    </lineage>
</organism>
<name>A0ABD3MM51_9STRA</name>
<proteinExistence type="predicted"/>
<keyword evidence="1" id="KW-0732">Signal</keyword>
<dbReference type="InterPro" id="IPR018971">
    <property type="entry name" value="DUF1997"/>
</dbReference>
<evidence type="ECO:0000313" key="2">
    <source>
        <dbReference type="EMBL" id="KAL3761595.1"/>
    </source>
</evidence>
<feature type="signal peptide" evidence="1">
    <location>
        <begin position="1"/>
        <end position="26"/>
    </location>
</feature>
<dbReference type="Proteomes" id="UP001530293">
    <property type="component" value="Unassembled WGS sequence"/>
</dbReference>
<dbReference type="PANTHER" id="PTHR34131:SF3">
    <property type="entry name" value="(RAP ANNOTATION RELEASE2) GALACTOSE-BINDING LIKE DOMAIN CONTAINING PROTEIN"/>
    <property type="match status" value="1"/>
</dbReference>
<keyword evidence="3" id="KW-1185">Reference proteome</keyword>
<dbReference type="EMBL" id="JALLBG020000148">
    <property type="protein sequence ID" value="KAL3761595.1"/>
    <property type="molecule type" value="Genomic_DNA"/>
</dbReference>
<reference evidence="2 3" key="1">
    <citation type="submission" date="2024-10" db="EMBL/GenBank/DDBJ databases">
        <title>Updated reference genomes for cyclostephanoid diatoms.</title>
        <authorList>
            <person name="Roberts W.R."/>
            <person name="Alverson A.J."/>
        </authorList>
    </citation>
    <scope>NUCLEOTIDE SEQUENCE [LARGE SCALE GENOMIC DNA]</scope>
    <source>
        <strain evidence="2 3">AJA232-27</strain>
    </source>
</reference>
<dbReference type="PANTHER" id="PTHR34131">
    <property type="entry name" value="(RAP ANNOTATION RELEASE2) GALACTOSE-BINDING LIKE DOMAIN CONTAINING PROTEIN"/>
    <property type="match status" value="1"/>
</dbReference>
<gene>
    <name evidence="2" type="ORF">ACHAWU_000082</name>
</gene>
<dbReference type="Pfam" id="PF09366">
    <property type="entry name" value="DUF1997"/>
    <property type="match status" value="1"/>
</dbReference>
<feature type="chain" id="PRO_5044850406" evidence="1">
    <location>
        <begin position="27"/>
        <end position="295"/>
    </location>
</feature>
<sequence length="295" mass="32819">MSPLSGIFSRMLFIILITLNLYRSAAFSVVSSFPPRKPKPLRARDTRVAVDGKSTVTIPTLLRTTTTRQHLGGLSHNVTLTNYMRLPVEQYVLIPMPFGSSLTRIESNDAGNTIAVSETPLDCSSCTELFELVIPNITFFQLTLQPIVYATVTPQPNQVIISSDQCILRGSPFIEKVKLNDRFDFSVTTSLTWKDAYSSQSSQGQHDIIPTSQSNATEPSTITAETFITINVDVPRPFSSIPKRILEATGNAAVKLTLLYIQANFVSNLVKDYVKWATVSEYRKYRASLSEGRRD</sequence>
<dbReference type="AlphaFoldDB" id="A0ABD3MM51"/>
<comment type="caution">
    <text evidence="2">The sequence shown here is derived from an EMBL/GenBank/DDBJ whole genome shotgun (WGS) entry which is preliminary data.</text>
</comment>
<evidence type="ECO:0000313" key="3">
    <source>
        <dbReference type="Proteomes" id="UP001530293"/>
    </source>
</evidence>
<accession>A0ABD3MM51</accession>
<evidence type="ECO:0000256" key="1">
    <source>
        <dbReference type="SAM" id="SignalP"/>
    </source>
</evidence>
<protein>
    <submittedName>
        <fullName evidence="2">Uncharacterized protein</fullName>
    </submittedName>
</protein>